<dbReference type="PROSITE" id="PS50835">
    <property type="entry name" value="IG_LIKE"/>
    <property type="match status" value="1"/>
</dbReference>
<evidence type="ECO:0000259" key="7">
    <source>
        <dbReference type="PROSITE" id="PS50853"/>
    </source>
</evidence>
<keyword evidence="10" id="KW-1185">Reference proteome</keyword>
<dbReference type="SMART" id="SM00060">
    <property type="entry name" value="FN3"/>
    <property type="match status" value="13"/>
</dbReference>
<dbReference type="InterPro" id="IPR036116">
    <property type="entry name" value="FN3_sf"/>
</dbReference>
<feature type="domain" description="Fibronectin type-III" evidence="7">
    <location>
        <begin position="1687"/>
        <end position="1782"/>
    </location>
</feature>
<dbReference type="EMBL" id="FN653023">
    <property type="protein sequence ID" value="CBY18087.1"/>
    <property type="molecule type" value="Genomic_DNA"/>
</dbReference>
<dbReference type="CDD" id="cd00063">
    <property type="entry name" value="FN3"/>
    <property type="match status" value="7"/>
</dbReference>
<proteinExistence type="predicted"/>
<dbReference type="Gene3D" id="2.60.40.10">
    <property type="entry name" value="Immunoglobulins"/>
    <property type="match status" value="9"/>
</dbReference>
<feature type="domain" description="Fibronectin type-III" evidence="7">
    <location>
        <begin position="377"/>
        <end position="476"/>
    </location>
</feature>
<dbReference type="InterPro" id="IPR036179">
    <property type="entry name" value="Ig-like_dom_sf"/>
</dbReference>
<dbReference type="PROSITE" id="PS50853">
    <property type="entry name" value="FN3"/>
    <property type="match status" value="7"/>
</dbReference>
<feature type="domain" description="Ig-like" evidence="6">
    <location>
        <begin position="256"/>
        <end position="373"/>
    </location>
</feature>
<evidence type="ECO:0000256" key="5">
    <source>
        <dbReference type="SAM" id="MobiDB-lite"/>
    </source>
</evidence>
<dbReference type="InterPro" id="IPR007110">
    <property type="entry name" value="Ig-like_dom"/>
</dbReference>
<dbReference type="InterPro" id="IPR003961">
    <property type="entry name" value="FN3_dom"/>
</dbReference>
<gene>
    <name evidence="9" type="ORF">GSOID_T00017722001</name>
</gene>
<dbReference type="PRINTS" id="PR00013">
    <property type="entry name" value="FNTYPEII"/>
</dbReference>
<dbReference type="InterPro" id="IPR050991">
    <property type="entry name" value="ECM_Regulatory_Proteins"/>
</dbReference>
<protein>
    <recommendedName>
        <fullName evidence="11">Fibronectin</fullName>
    </recommendedName>
</protein>
<feature type="compositionally biased region" description="Polar residues" evidence="5">
    <location>
        <begin position="2365"/>
        <end position="2375"/>
    </location>
</feature>
<comment type="caution">
    <text evidence="4">Lacks conserved residue(s) required for the propagation of feature annotation.</text>
</comment>
<sequence length="2375" mass="270158">MCKCNGKQADCKLHALNEDNEVKECRIPFYYNGKAWFNCAPRAGKQFCQIGRSQNDWGYCIQTEEEYKDNDPATIVTIYGNSGSALCHFPFFYNGKVFNECTEEGAASSDQKWCATTSNYDNDKFYGFCEQVCVHSGVSYKVGEEWKTTQESTNKEMICTCFPDTQWKCMYPDICEYKMGNELRKYEPGEAWIDNRDTRPKYCECTGEGNGKWRCTDNNYCKTNTGGYKQFGESWDEIHTGQAHLCKCLSFHERTPNCVNKRNIRSLDVRSTNVDNFGETIKLHCDFDRTIASRGDPLVTWFIKNKNQRKKLYEATSQYAYAFNNDFEKYSPKWNKNKQYLELSNPDKDLEGEYICLVEIWGANRLDSGEVLTQVSVPNPLMFTSRSKSPANTQYNLSWKFKENFQPEQNSLYRLRWREVGRPWLDWVTRSSQFYAIKANELRPGRDYEAQVMVLGSSEEPATFRFSVQNEDTVVPIPSTASKIDAPPRIASIRASNIYAMAAEITWEPVKNVESYVIQTKPYRTSEEINLYPSSTSFQWKDLSPSTQYTIRIFVERNGIRSAPRELTFNTKPLSIKDVNYRVFADKNGDPMVQVSWSGSTSEYVVEYNERSHNIRSKTFTMPVRKSGPNTISVLAKDQNGSKSNQPSERINLEKAMRIFETLKRKMTTNWEENKLVVNWLQMPSIEKWVGKLNGGEQEEVAPKMATQMVFYGVNSYIKSQLILTGLIGENGEVSIEKTIFPVVKIQGFREVVENRKTNSVLVTYVAPLAGKVLIYLETEKGTELQDPWMQGPNAYAQVTNLLPGKRYRIRADYTLDGRTNQQPIFAFTKPEAPQVLSVESNFPKATVRWRTSKNNALNCDVVISLNNVEIYREQNLQPGLEQTLSIPNIPSGLSKLSAFAIVRFGDEQLQSDVFEREIEMQPANVAGATDLEVLETSSTSASIRWSPKERYPQIWRISWKFGGSAGSSREIPGGETFIKLLNLQPFKNYVIDVVAILNGGESPKTSMQFKTLEESPKNFRHVREISSSSVELIWDKFEESDINQFRMFVGSSEPSRFIPEFVVNQRNGLSQKMINGQNVWSFVANKLYPMDRYSVKLTAVSDKGVQKSETAVYNFQMPPEAISGLQVIDSGSDYLHIIWEDLNQLKNPSYKVIYKSHQGGAPEAENTSDKNLVLKGLVAGRDYDISVSAISLRNNPAQAPLKSIPATITASTAIPKPSKIDFVERGQSELEVTWHPRVNVKAKRNGKYSDAASGEHLTSIPPPSSLQLVETNEDGFQISWKRPVLDKNVEIKKYKIDINHGFQINRIKHVPNQNEQTWRTSGLEPGTEYSVNISALVEVDDSLQEGRCEQISIFTKLDVPIELIFITSTSSRRLDFQWLEPNGPVTHFKVQTWDDNKLINEETSKIEELHHGATRSCPHRHKNPCNIYQTSSLGLQENQEYTIKVASIFDQRGKRLVSNFAEIVGTVLSRNPTDLVVKLHGNNTASVTWNPPSVAVVRYLVRVSDLTDDHVRESQTYPIPTGQDSRYILIPMILPGRQYEIQLRALVLIDGKQVPSEALSTVIQTVPDRPRDLRVEMNYQKENTITLKWKNPDAPVRDYHIRVMSDPYDARSSQVIDHFDPRYTLPKDQYGLETRKQVQVLEIEGLDPGQKYNIEVYGVIPLVDVNTGEDIKTPPAISNFSTEIDRIPDLRVTECTSEDITLEWTPTKAHITRYKISWSNDVSQPTKIFTFFDNKNEIKKYTLGKLDPSTSYTISLEALQGTISRKSDIARTLGATKVPSVPENDIQLRFLSSNFIVFTWEGIKGANEYDVIKERGETRVSTTIRPQEITRTVMCSQLTKNSNILCYEDTVDSGAQYRFIVSAVKNVNCTSYNKFLFGSNLPFSSTFSNVYDNHYGPYPADYSLYVDYSVETDECNCNKCSCCNEKSIDTCDALPHASKETLIEQRVPRIIRAPIVDLVADEDAGTITAVVTARPAKNRVQSIQSLKVSLATVGGGSAQTKIVKLVGSETKVVFQNIIAGRDYRLIVFGVSCQDVESYRCDRSRRVTKRYTVREIKIKDFSDDFIELEFDKASRHCNEIKLMYSTAGAAAGKVENAQSPYKLLDLVPFSEYDIDMICAFKNGQTRKTRITQRTSAAPASDTQLLQIFSKEILFFWKWSTQKRSDITEIAHISIEEEECKARGECEMPQEAHLSIERTKYEMTKAARIKMLKPGTKYMITIILGIKAQTRSGDDHDFDSKPIIKKFTTRDANNLACYEDKISAVSHPLNEPWTSSQGVKCVCKVEGYVPECSSDTSSRPAYIHDLSNDLFWNSETGIIDDGSSYGPQIEAFEDFHRQHYSSERSDDDFETEMVLKRRHAHRPRSYSRSLTDSPRP</sequence>
<evidence type="ECO:0000256" key="4">
    <source>
        <dbReference type="PROSITE-ProRule" id="PRU00479"/>
    </source>
</evidence>
<feature type="domain" description="Fibronectin type-II" evidence="8">
    <location>
        <begin position="82"/>
        <end position="131"/>
    </location>
</feature>
<accession>E4X383</accession>
<dbReference type="CDD" id="cd00062">
    <property type="entry name" value="FN2"/>
    <property type="match status" value="1"/>
</dbReference>
<evidence type="ECO:0000256" key="1">
    <source>
        <dbReference type="ARBA" id="ARBA00022737"/>
    </source>
</evidence>
<feature type="domain" description="Fibronectin type-III" evidence="7">
    <location>
        <begin position="1263"/>
        <end position="1359"/>
    </location>
</feature>
<organism evidence="9">
    <name type="scientific">Oikopleura dioica</name>
    <name type="common">Tunicate</name>
    <dbReference type="NCBI Taxonomy" id="34765"/>
    <lineage>
        <taxon>Eukaryota</taxon>
        <taxon>Metazoa</taxon>
        <taxon>Chordata</taxon>
        <taxon>Tunicata</taxon>
        <taxon>Appendicularia</taxon>
        <taxon>Copelata</taxon>
        <taxon>Oikopleuridae</taxon>
        <taxon>Oikopleura</taxon>
    </lineage>
</organism>
<feature type="domain" description="Fibronectin type-III" evidence="7">
    <location>
        <begin position="928"/>
        <end position="1016"/>
    </location>
</feature>
<dbReference type="SMART" id="SM00059">
    <property type="entry name" value="FN2"/>
    <property type="match status" value="1"/>
</dbReference>
<dbReference type="InterPro" id="IPR013806">
    <property type="entry name" value="Kringle-like"/>
</dbReference>
<dbReference type="InterPro" id="IPR036943">
    <property type="entry name" value="FN_type2_sf"/>
</dbReference>
<dbReference type="InterPro" id="IPR013783">
    <property type="entry name" value="Ig-like_fold"/>
</dbReference>
<feature type="region of interest" description="Disordered" evidence="5">
    <location>
        <begin position="2354"/>
        <end position="2375"/>
    </location>
</feature>
<dbReference type="InParanoid" id="E4X383"/>
<keyword evidence="3" id="KW-0393">Immunoglobulin domain</keyword>
<evidence type="ECO:0000259" key="8">
    <source>
        <dbReference type="PROSITE" id="PS51092"/>
    </source>
</evidence>
<dbReference type="Proteomes" id="UP000001307">
    <property type="component" value="Unassembled WGS sequence"/>
</dbReference>
<dbReference type="Gene3D" id="2.10.10.10">
    <property type="entry name" value="Fibronectin, type II, collagen-binding"/>
    <property type="match status" value="1"/>
</dbReference>
<dbReference type="Pfam" id="PF00041">
    <property type="entry name" value="fn3"/>
    <property type="match status" value="4"/>
</dbReference>
<evidence type="ECO:0000256" key="3">
    <source>
        <dbReference type="ARBA" id="ARBA00023319"/>
    </source>
</evidence>
<dbReference type="SUPFAM" id="SSF48726">
    <property type="entry name" value="Immunoglobulin"/>
    <property type="match status" value="1"/>
</dbReference>
<keyword evidence="1" id="KW-0677">Repeat</keyword>
<feature type="domain" description="Fibronectin type-III" evidence="7">
    <location>
        <begin position="487"/>
        <end position="575"/>
    </location>
</feature>
<feature type="domain" description="Fibronectin type-III" evidence="7">
    <location>
        <begin position="1472"/>
        <end position="1569"/>
    </location>
</feature>
<reference evidence="9" key="1">
    <citation type="journal article" date="2010" name="Science">
        <title>Plasticity of animal genome architecture unmasked by rapid evolution of a pelagic tunicate.</title>
        <authorList>
            <person name="Denoeud F."/>
            <person name="Henriet S."/>
            <person name="Mungpakdee S."/>
            <person name="Aury J.M."/>
            <person name="Da Silva C."/>
            <person name="Brinkmann H."/>
            <person name="Mikhaleva J."/>
            <person name="Olsen L.C."/>
            <person name="Jubin C."/>
            <person name="Canestro C."/>
            <person name="Bouquet J.M."/>
            <person name="Danks G."/>
            <person name="Poulain J."/>
            <person name="Campsteijn C."/>
            <person name="Adamski M."/>
            <person name="Cross I."/>
            <person name="Yadetie F."/>
            <person name="Muffato M."/>
            <person name="Louis A."/>
            <person name="Butcher S."/>
            <person name="Tsagkogeorga G."/>
            <person name="Konrad A."/>
            <person name="Singh S."/>
            <person name="Jensen M.F."/>
            <person name="Cong E.H."/>
            <person name="Eikeseth-Otteraa H."/>
            <person name="Noel B."/>
            <person name="Anthouard V."/>
            <person name="Porcel B.M."/>
            <person name="Kachouri-Lafond R."/>
            <person name="Nishino A."/>
            <person name="Ugolini M."/>
            <person name="Chourrout P."/>
            <person name="Nishida H."/>
            <person name="Aasland R."/>
            <person name="Huzurbazar S."/>
            <person name="Westhof E."/>
            <person name="Delsuc F."/>
            <person name="Lehrach H."/>
            <person name="Reinhardt R."/>
            <person name="Weissenbach J."/>
            <person name="Roy S.W."/>
            <person name="Artiguenave F."/>
            <person name="Postlethwait J.H."/>
            <person name="Manak J.R."/>
            <person name="Thompson E.M."/>
            <person name="Jaillon O."/>
            <person name="Du Pasquier L."/>
            <person name="Boudinot P."/>
            <person name="Liberles D.A."/>
            <person name="Volff J.N."/>
            <person name="Philippe H."/>
            <person name="Lenhard B."/>
            <person name="Roest Crollius H."/>
            <person name="Wincker P."/>
            <person name="Chourrout D."/>
        </authorList>
    </citation>
    <scope>NUCLEOTIDE SEQUENCE [LARGE SCALE GENOMIC DNA]</scope>
</reference>
<dbReference type="InterPro" id="IPR000562">
    <property type="entry name" value="FN_type2_dom"/>
</dbReference>
<dbReference type="Gene3D" id="2.10.70.10">
    <property type="entry name" value="Complement Module, domain 1"/>
    <property type="match status" value="1"/>
</dbReference>
<evidence type="ECO:0000313" key="9">
    <source>
        <dbReference type="EMBL" id="CBY18087.1"/>
    </source>
</evidence>
<dbReference type="Pfam" id="PF00040">
    <property type="entry name" value="fn2"/>
    <property type="match status" value="1"/>
</dbReference>
<dbReference type="PANTHER" id="PTHR46708:SF2">
    <property type="entry name" value="FIBRONECTIN TYPE-III DOMAIN-CONTAINING PROTEIN"/>
    <property type="match status" value="1"/>
</dbReference>
<evidence type="ECO:0008006" key="11">
    <source>
        <dbReference type="Google" id="ProtNLM"/>
    </source>
</evidence>
<dbReference type="SUPFAM" id="SSF57440">
    <property type="entry name" value="Kringle-like"/>
    <property type="match status" value="1"/>
</dbReference>
<evidence type="ECO:0000259" key="6">
    <source>
        <dbReference type="PROSITE" id="PS50835"/>
    </source>
</evidence>
<dbReference type="PROSITE" id="PS51092">
    <property type="entry name" value="FN2_2"/>
    <property type="match status" value="1"/>
</dbReference>
<feature type="compositionally biased region" description="Basic residues" evidence="5">
    <location>
        <begin position="2355"/>
        <end position="2364"/>
    </location>
</feature>
<feature type="domain" description="Fibronectin type-III" evidence="7">
    <location>
        <begin position="1122"/>
        <end position="1213"/>
    </location>
</feature>
<dbReference type="SUPFAM" id="SSF49265">
    <property type="entry name" value="Fibronectin type III"/>
    <property type="match status" value="7"/>
</dbReference>
<evidence type="ECO:0000256" key="2">
    <source>
        <dbReference type="ARBA" id="ARBA00023157"/>
    </source>
</evidence>
<evidence type="ECO:0000313" key="10">
    <source>
        <dbReference type="Proteomes" id="UP000001307"/>
    </source>
</evidence>
<name>E4X383_OIKDI</name>
<keyword evidence="2" id="KW-1015">Disulfide bond</keyword>
<dbReference type="PANTHER" id="PTHR46708">
    <property type="entry name" value="TENASCIN"/>
    <property type="match status" value="1"/>
</dbReference>
<dbReference type="OrthoDB" id="261433at2759"/>